<feature type="domain" description="DUF2460" evidence="1">
    <location>
        <begin position="33"/>
        <end position="187"/>
    </location>
</feature>
<sequence length="199" mass="22297">MSVFPEITSVPFGNPVIQQIQFKTLMSGFDDLGKEQRKQKWLYPRRLITLRYNFISKAEVQTLYQFYIARGGAYGAFAFFYPSPRSNDYTYITEYVGTGDASETVFSLPALDSGNYTLYVDGDSQTDPADYSFSAASGPDGEDKVTFTSAPPAGARITFTFTGRLKVRARFKDDKLSVEEFMDRLINVGLQLQGLLNDA</sequence>
<gene>
    <name evidence="2" type="ORF">S01H1_43642</name>
</gene>
<evidence type="ECO:0000313" key="2">
    <source>
        <dbReference type="EMBL" id="GAG01292.1"/>
    </source>
</evidence>
<proteinExistence type="predicted"/>
<organism evidence="2">
    <name type="scientific">marine sediment metagenome</name>
    <dbReference type="NCBI Taxonomy" id="412755"/>
    <lineage>
        <taxon>unclassified sequences</taxon>
        <taxon>metagenomes</taxon>
        <taxon>ecological metagenomes</taxon>
    </lineage>
</organism>
<dbReference type="Pfam" id="PF09343">
    <property type="entry name" value="DUF2460"/>
    <property type="match status" value="1"/>
</dbReference>
<protein>
    <recommendedName>
        <fullName evidence="1">DUF2460 domain-containing protein</fullName>
    </recommendedName>
</protein>
<dbReference type="AlphaFoldDB" id="X0UPT7"/>
<name>X0UPT7_9ZZZZ</name>
<evidence type="ECO:0000259" key="1">
    <source>
        <dbReference type="Pfam" id="PF09343"/>
    </source>
</evidence>
<accession>X0UPT7</accession>
<comment type="caution">
    <text evidence="2">The sequence shown here is derived from an EMBL/GenBank/DDBJ whole genome shotgun (WGS) entry which is preliminary data.</text>
</comment>
<reference evidence="2" key="1">
    <citation type="journal article" date="2014" name="Front. Microbiol.">
        <title>High frequency of phylogenetically diverse reductive dehalogenase-homologous genes in deep subseafloor sedimentary metagenomes.</title>
        <authorList>
            <person name="Kawai M."/>
            <person name="Futagami T."/>
            <person name="Toyoda A."/>
            <person name="Takaki Y."/>
            <person name="Nishi S."/>
            <person name="Hori S."/>
            <person name="Arai W."/>
            <person name="Tsubouchi T."/>
            <person name="Morono Y."/>
            <person name="Uchiyama I."/>
            <person name="Ito T."/>
            <person name="Fujiyama A."/>
            <person name="Inagaki F."/>
            <person name="Takami H."/>
        </authorList>
    </citation>
    <scope>NUCLEOTIDE SEQUENCE</scope>
    <source>
        <strain evidence="2">Expedition CK06-06</strain>
    </source>
</reference>
<dbReference type="InterPro" id="IPR011740">
    <property type="entry name" value="DUF2460"/>
</dbReference>
<dbReference type="EMBL" id="BARS01027808">
    <property type="protein sequence ID" value="GAG01292.1"/>
    <property type="molecule type" value="Genomic_DNA"/>
</dbReference>